<dbReference type="Pfam" id="PF01381">
    <property type="entry name" value="HTH_3"/>
    <property type="match status" value="1"/>
</dbReference>
<dbReference type="SUPFAM" id="SSF47413">
    <property type="entry name" value="lambda repressor-like DNA-binding domains"/>
    <property type="match status" value="1"/>
</dbReference>
<dbReference type="SMART" id="SM00530">
    <property type="entry name" value="HTH_XRE"/>
    <property type="match status" value="1"/>
</dbReference>
<evidence type="ECO:0000256" key="1">
    <source>
        <dbReference type="ARBA" id="ARBA00023015"/>
    </source>
</evidence>
<accession>A0ABZ3CYY3</accession>
<reference evidence="5 6" key="1">
    <citation type="submission" date="2024-04" db="EMBL/GenBank/DDBJ databases">
        <title>Salinicola lusitanus LLJ914,a marine bacterium isolated from the Okinawa Trough.</title>
        <authorList>
            <person name="Li J."/>
        </authorList>
    </citation>
    <scope>NUCLEOTIDE SEQUENCE [LARGE SCALE GENOMIC DNA]</scope>
    <source>
        <strain evidence="5 6">LLJ914</strain>
    </source>
</reference>
<dbReference type="Pfam" id="PF00717">
    <property type="entry name" value="Peptidase_S24"/>
    <property type="match status" value="1"/>
</dbReference>
<proteinExistence type="predicted"/>
<dbReference type="Gene3D" id="2.10.109.10">
    <property type="entry name" value="Umud Fragment, subunit A"/>
    <property type="match status" value="1"/>
</dbReference>
<evidence type="ECO:0000256" key="3">
    <source>
        <dbReference type="ARBA" id="ARBA00023163"/>
    </source>
</evidence>
<dbReference type="Gene3D" id="1.10.260.40">
    <property type="entry name" value="lambda repressor-like DNA-binding domains"/>
    <property type="match status" value="1"/>
</dbReference>
<dbReference type="CDD" id="cd06529">
    <property type="entry name" value="S24_LexA-like"/>
    <property type="match status" value="1"/>
</dbReference>
<evidence type="ECO:0000259" key="4">
    <source>
        <dbReference type="PROSITE" id="PS50943"/>
    </source>
</evidence>
<evidence type="ECO:0000313" key="6">
    <source>
        <dbReference type="Proteomes" id="UP001453229"/>
    </source>
</evidence>
<name>A0ABZ3CYY3_9GAMM</name>
<dbReference type="SUPFAM" id="SSF51306">
    <property type="entry name" value="LexA/Signal peptidase"/>
    <property type="match status" value="1"/>
</dbReference>
<evidence type="ECO:0000313" key="5">
    <source>
        <dbReference type="EMBL" id="XAD56235.1"/>
    </source>
</evidence>
<keyword evidence="1" id="KW-0805">Transcription regulation</keyword>
<keyword evidence="3" id="KW-0804">Transcription</keyword>
<dbReference type="CDD" id="cd00093">
    <property type="entry name" value="HTH_XRE"/>
    <property type="match status" value="1"/>
</dbReference>
<feature type="domain" description="HTH cro/C1-type" evidence="4">
    <location>
        <begin position="28"/>
        <end position="72"/>
    </location>
</feature>
<organism evidence="5 6">
    <name type="scientific">Salinicola lusitanus</name>
    <dbReference type="NCBI Taxonomy" id="1949085"/>
    <lineage>
        <taxon>Bacteria</taxon>
        <taxon>Pseudomonadati</taxon>
        <taxon>Pseudomonadota</taxon>
        <taxon>Gammaproteobacteria</taxon>
        <taxon>Oceanospirillales</taxon>
        <taxon>Halomonadaceae</taxon>
        <taxon>Salinicola</taxon>
    </lineage>
</organism>
<keyword evidence="2" id="KW-0238">DNA-binding</keyword>
<dbReference type="InterPro" id="IPR010982">
    <property type="entry name" value="Lambda_DNA-bd_dom_sf"/>
</dbReference>
<dbReference type="PROSITE" id="PS50943">
    <property type="entry name" value="HTH_CROC1"/>
    <property type="match status" value="1"/>
</dbReference>
<dbReference type="InterPro" id="IPR015927">
    <property type="entry name" value="Peptidase_S24_S26A/B/C"/>
</dbReference>
<dbReference type="RefSeq" id="WP_342596350.1">
    <property type="nucleotide sequence ID" value="NZ_CP151919.1"/>
</dbReference>
<protein>
    <submittedName>
        <fullName evidence="5">Helix-turn-helix transcriptional regulator</fullName>
    </submittedName>
</protein>
<dbReference type="PANTHER" id="PTHR40661:SF3">
    <property type="entry name" value="FELS-1 PROPHAGE TRANSCRIPTIONAL REGULATOR"/>
    <property type="match status" value="1"/>
</dbReference>
<gene>
    <name evidence="5" type="ORF">AAGT95_09640</name>
</gene>
<keyword evidence="6" id="KW-1185">Reference proteome</keyword>
<dbReference type="PANTHER" id="PTHR40661">
    <property type="match status" value="1"/>
</dbReference>
<evidence type="ECO:0000256" key="2">
    <source>
        <dbReference type="ARBA" id="ARBA00023125"/>
    </source>
</evidence>
<dbReference type="InterPro" id="IPR039418">
    <property type="entry name" value="LexA-like"/>
</dbReference>
<sequence length="239" mass="25841">MTDDANSVPNPENGIGTRIAEVAERLGSRKKAAEAAGVSVSTLNRWITGESVPVFAGVARLCLAAGVSLDWVATGSAVTTRASSGRNMDSPQGVQLPEGMSIGDFAFVPLYDAQCSAGDGAWNENCRVLTHISFTRYSLRKQGLTPDHLSAIRIDGDSMEPVLHSGDTVLIDHTRTTVEGEGIYILRLDGHLYAKRLQRQFDGVAIISANKEYEKIVVPRDRMDELEIVGRAVWSAGWL</sequence>
<dbReference type="InterPro" id="IPR036286">
    <property type="entry name" value="LexA/Signal_pep-like_sf"/>
</dbReference>
<dbReference type="Proteomes" id="UP001453229">
    <property type="component" value="Chromosome"/>
</dbReference>
<dbReference type="EMBL" id="CP151919">
    <property type="protein sequence ID" value="XAD56235.1"/>
    <property type="molecule type" value="Genomic_DNA"/>
</dbReference>
<dbReference type="InterPro" id="IPR001387">
    <property type="entry name" value="Cro/C1-type_HTH"/>
</dbReference>